<dbReference type="Gene3D" id="1.20.120.350">
    <property type="entry name" value="Voltage-gated potassium channels. Chain C"/>
    <property type="match status" value="1"/>
</dbReference>
<reference evidence="7" key="1">
    <citation type="journal article" date="2014" name="Int. J. Syst. Evol. Microbiol.">
        <title>Complete genome sequence of Corynebacterium casei LMG S-19264T (=DSM 44701T), isolated from a smear-ripened cheese.</title>
        <authorList>
            <consortium name="US DOE Joint Genome Institute (JGI-PGF)"/>
            <person name="Walter F."/>
            <person name="Albersmeier A."/>
            <person name="Kalinowski J."/>
            <person name="Ruckert C."/>
        </authorList>
    </citation>
    <scope>NUCLEOTIDE SEQUENCE</scope>
    <source>
        <strain evidence="7">VKM B-1513</strain>
    </source>
</reference>
<feature type="transmembrane region" description="Helical" evidence="5">
    <location>
        <begin position="74"/>
        <end position="98"/>
    </location>
</feature>
<dbReference type="Pfam" id="PF00520">
    <property type="entry name" value="Ion_trans"/>
    <property type="match status" value="1"/>
</dbReference>
<evidence type="ECO:0000256" key="3">
    <source>
        <dbReference type="ARBA" id="ARBA00022989"/>
    </source>
</evidence>
<dbReference type="GO" id="GO:0005248">
    <property type="term" value="F:voltage-gated sodium channel activity"/>
    <property type="evidence" value="ECO:0007669"/>
    <property type="project" value="TreeGrafter"/>
</dbReference>
<protein>
    <recommendedName>
        <fullName evidence="6">Ion transport domain-containing protein</fullName>
    </recommendedName>
</protein>
<name>A0A9W6II10_9PROT</name>
<evidence type="ECO:0000313" key="7">
    <source>
        <dbReference type="EMBL" id="GLK50687.1"/>
    </source>
</evidence>
<dbReference type="InterPro" id="IPR005821">
    <property type="entry name" value="Ion_trans_dom"/>
</dbReference>
<dbReference type="EMBL" id="BSFE01000001">
    <property type="protein sequence ID" value="GLK50687.1"/>
    <property type="molecule type" value="Genomic_DNA"/>
</dbReference>
<feature type="transmembrane region" description="Helical" evidence="5">
    <location>
        <begin position="118"/>
        <end position="144"/>
    </location>
</feature>
<dbReference type="GO" id="GO:0001518">
    <property type="term" value="C:voltage-gated sodium channel complex"/>
    <property type="evidence" value="ECO:0007669"/>
    <property type="project" value="TreeGrafter"/>
</dbReference>
<comment type="caution">
    <text evidence="7">The sequence shown here is derived from an EMBL/GenBank/DDBJ whole genome shotgun (WGS) entry which is preliminary data.</text>
</comment>
<evidence type="ECO:0000256" key="2">
    <source>
        <dbReference type="ARBA" id="ARBA00022692"/>
    </source>
</evidence>
<sequence length="278" mass="30864">MKAFVESSHFRNFIMTLIVINAITLGLETYPYEGDWFTTWLPMLDRIIVGVFVVEIALKLIAYRHRFFLSGWNWFDLFVITVSVIPAAGSFSVLRALRIVRAFRLFSVMPDLRKVVEALLNAIPGMGAVIAVLGLMFYVSAVMATKLYGEAVPERFGTLGDSAFALFQVMTLEGWASDVAIPVMETHPWAWIFFVVFIVLTSFAVLNLFIAIIVDSLQSKHFDDEEARDAEADADREVLHTEIAGLRAEIAALTAVVQRSLGEAPSSSSSENAADKSE</sequence>
<keyword evidence="3 5" id="KW-1133">Transmembrane helix</keyword>
<feature type="transmembrane region" description="Helical" evidence="5">
    <location>
        <begin position="12"/>
        <end position="31"/>
    </location>
</feature>
<keyword evidence="4 5" id="KW-0472">Membrane</keyword>
<dbReference type="AlphaFoldDB" id="A0A9W6II10"/>
<dbReference type="InterPro" id="IPR027359">
    <property type="entry name" value="Volt_channel_dom_sf"/>
</dbReference>
<keyword evidence="2 5" id="KW-0812">Transmembrane</keyword>
<dbReference type="InterPro" id="IPR043203">
    <property type="entry name" value="VGCC_Ca_Na"/>
</dbReference>
<accession>A0A9W6II10</accession>
<evidence type="ECO:0000256" key="5">
    <source>
        <dbReference type="SAM" id="Phobius"/>
    </source>
</evidence>
<evidence type="ECO:0000259" key="6">
    <source>
        <dbReference type="Pfam" id="PF00520"/>
    </source>
</evidence>
<feature type="domain" description="Ion transport" evidence="6">
    <location>
        <begin position="9"/>
        <end position="219"/>
    </location>
</feature>
<evidence type="ECO:0000256" key="1">
    <source>
        <dbReference type="ARBA" id="ARBA00004141"/>
    </source>
</evidence>
<keyword evidence="8" id="KW-1185">Reference proteome</keyword>
<dbReference type="Proteomes" id="UP001143486">
    <property type="component" value="Unassembled WGS sequence"/>
</dbReference>
<proteinExistence type="predicted"/>
<evidence type="ECO:0000313" key="8">
    <source>
        <dbReference type="Proteomes" id="UP001143486"/>
    </source>
</evidence>
<comment type="subcellular location">
    <subcellularLocation>
        <location evidence="1">Membrane</location>
        <topology evidence="1">Multi-pass membrane protein</topology>
    </subcellularLocation>
</comment>
<dbReference type="SUPFAM" id="SSF81324">
    <property type="entry name" value="Voltage-gated potassium channels"/>
    <property type="match status" value="1"/>
</dbReference>
<dbReference type="PANTHER" id="PTHR10037">
    <property type="entry name" value="VOLTAGE-GATED CATION CHANNEL CALCIUM AND SODIUM"/>
    <property type="match status" value="1"/>
</dbReference>
<dbReference type="Gene3D" id="1.10.287.70">
    <property type="match status" value="1"/>
</dbReference>
<reference evidence="7" key="2">
    <citation type="submission" date="2023-01" db="EMBL/GenBank/DDBJ databases">
        <authorList>
            <person name="Sun Q."/>
            <person name="Evtushenko L."/>
        </authorList>
    </citation>
    <scope>NUCLEOTIDE SEQUENCE</scope>
    <source>
        <strain evidence="7">VKM B-1513</strain>
    </source>
</reference>
<gene>
    <name evidence="7" type="ORF">GCM10017621_01950</name>
</gene>
<dbReference type="PANTHER" id="PTHR10037:SF62">
    <property type="entry name" value="SODIUM CHANNEL PROTEIN 60E"/>
    <property type="match status" value="1"/>
</dbReference>
<dbReference type="RefSeq" id="WP_271185086.1">
    <property type="nucleotide sequence ID" value="NZ_BSFE01000001.1"/>
</dbReference>
<evidence type="ECO:0000256" key="4">
    <source>
        <dbReference type="ARBA" id="ARBA00023136"/>
    </source>
</evidence>
<organism evidence="7 8">
    <name type="scientific">Maricaulis virginensis</name>
    <dbReference type="NCBI Taxonomy" id="144022"/>
    <lineage>
        <taxon>Bacteria</taxon>
        <taxon>Pseudomonadati</taxon>
        <taxon>Pseudomonadota</taxon>
        <taxon>Alphaproteobacteria</taxon>
        <taxon>Maricaulales</taxon>
        <taxon>Maricaulaceae</taxon>
        <taxon>Maricaulis</taxon>
    </lineage>
</organism>
<feature type="transmembrane region" description="Helical" evidence="5">
    <location>
        <begin position="189"/>
        <end position="214"/>
    </location>
</feature>